<evidence type="ECO:0000256" key="1">
    <source>
        <dbReference type="SAM" id="MobiDB-lite"/>
    </source>
</evidence>
<organism evidence="2 3">
    <name type="scientific">Gigaspora margarita</name>
    <dbReference type="NCBI Taxonomy" id="4874"/>
    <lineage>
        <taxon>Eukaryota</taxon>
        <taxon>Fungi</taxon>
        <taxon>Fungi incertae sedis</taxon>
        <taxon>Mucoromycota</taxon>
        <taxon>Glomeromycotina</taxon>
        <taxon>Glomeromycetes</taxon>
        <taxon>Diversisporales</taxon>
        <taxon>Gigasporaceae</taxon>
        <taxon>Gigaspora</taxon>
    </lineage>
</organism>
<accession>A0ABN7WJ73</accession>
<comment type="caution">
    <text evidence="2">The sequence shown here is derived from an EMBL/GenBank/DDBJ whole genome shotgun (WGS) entry which is preliminary data.</text>
</comment>
<evidence type="ECO:0000313" key="2">
    <source>
        <dbReference type="EMBL" id="CAG8833710.1"/>
    </source>
</evidence>
<sequence length="173" mass="20076">MYKEETGMKTIIETRRSEVLKKKPVQENINPNDEETTLRLLATSNQLQDLQSEQYAYQQNRTYSVEPTYIEDQVPSQITMKSGVSRVQSNRPETDPFPQHFSGSSECLSDYEDELSEDELSEDKIFFSLNQYNSTSSNIQNTNPYTTIQQNRDYTTSAPNNKISFQDEAQLFR</sequence>
<gene>
    <name evidence="2" type="ORF">GMARGA_LOCUS31687</name>
</gene>
<proteinExistence type="predicted"/>
<feature type="region of interest" description="Disordered" evidence="1">
    <location>
        <begin position="152"/>
        <end position="173"/>
    </location>
</feature>
<protein>
    <submittedName>
        <fullName evidence="2">46246_t:CDS:1</fullName>
    </submittedName>
</protein>
<dbReference type="EMBL" id="CAJVQB010047934">
    <property type="protein sequence ID" value="CAG8833710.1"/>
    <property type="molecule type" value="Genomic_DNA"/>
</dbReference>
<dbReference type="Proteomes" id="UP000789901">
    <property type="component" value="Unassembled WGS sequence"/>
</dbReference>
<reference evidence="2 3" key="1">
    <citation type="submission" date="2021-06" db="EMBL/GenBank/DDBJ databases">
        <authorList>
            <person name="Kallberg Y."/>
            <person name="Tangrot J."/>
            <person name="Rosling A."/>
        </authorList>
    </citation>
    <scope>NUCLEOTIDE SEQUENCE [LARGE SCALE GENOMIC DNA]</scope>
    <source>
        <strain evidence="2 3">120-4 pot B 10/14</strain>
    </source>
</reference>
<feature type="compositionally biased region" description="Polar residues" evidence="1">
    <location>
        <begin position="152"/>
        <end position="164"/>
    </location>
</feature>
<name>A0ABN7WJ73_GIGMA</name>
<evidence type="ECO:0000313" key="3">
    <source>
        <dbReference type="Proteomes" id="UP000789901"/>
    </source>
</evidence>
<keyword evidence="3" id="KW-1185">Reference proteome</keyword>